<gene>
    <name evidence="3" type="ORF">WJX81_005057</name>
</gene>
<comment type="caution">
    <text evidence="3">The sequence shown here is derived from an EMBL/GenBank/DDBJ whole genome shotgun (WGS) entry which is preliminary data.</text>
</comment>
<comment type="subcellular location">
    <subcellularLocation>
        <location evidence="1">Endoplasmic reticulum membrane</location>
    </subcellularLocation>
</comment>
<dbReference type="GO" id="GO:0008289">
    <property type="term" value="F:lipid binding"/>
    <property type="evidence" value="ECO:0007669"/>
    <property type="project" value="TreeGrafter"/>
</dbReference>
<evidence type="ECO:0008006" key="5">
    <source>
        <dbReference type="Google" id="ProtNLM"/>
    </source>
</evidence>
<sequence length="590" mass="59397">MVVATHGGLQGIEVIDVDLGSAVPTVRNLRALPTPTAAIWPQVLFDLDYEGGITIVLEVKVDLRDGAAWGTLDRVITRFEGAATAAAAADPSANPALASAFSPGDSDADSEVDSAGAPSAEGLGIRDVARDGPQPRGRVVLGSLRKRFAHGIRQLAEVAAERISAMQLRLHLHIKSLRGEVYAWVPPPPGDRLWFSFLEPPELVATATPMVGGRLLKYSAQAARVSGWVAGKLQGAITKNLTFPSCADIPLPLLLAADAPAAGAALPAFLAALQDEAMEAAAAPVLAADAAAAAAKGLGEALAIPSDKAGSDVGSGMEQPCGTPSVFQAGVLAGSDAGPTKTVRALPEAASGAGDGLGSDLGSGASQRVGHKRAASGGSMVTRPASGALERAPDAALVARSDADAQLPRCTRTTNESEGASTAGGAGPGTLHAPNRRRSTGVGLGKAAAPERCVRGSTAYAPTTAARSGEDELDNGAGVSDMGAEPGIAGAGPGAAGEAPGGGEAAGRSGRTAWLQQHRELASSAVVNNWEAFKSRNPQTVLQGRKLASSLVATSDRLRGKAEEQVRKVLSPSSKAGAEGKAAGATHKQA</sequence>
<feature type="compositionally biased region" description="Low complexity" evidence="2">
    <location>
        <begin position="575"/>
        <end position="590"/>
    </location>
</feature>
<keyword evidence="4" id="KW-1185">Reference proteome</keyword>
<accession>A0AAW1SAS0</accession>
<evidence type="ECO:0000256" key="2">
    <source>
        <dbReference type="SAM" id="MobiDB-lite"/>
    </source>
</evidence>
<proteinExistence type="predicted"/>
<dbReference type="PANTHER" id="PTHR13466:SF0">
    <property type="entry name" value="SMP-LTD DOMAIN-CONTAINING PROTEIN"/>
    <property type="match status" value="1"/>
</dbReference>
<evidence type="ECO:0000313" key="3">
    <source>
        <dbReference type="EMBL" id="KAK9842538.1"/>
    </source>
</evidence>
<feature type="region of interest" description="Disordered" evidence="2">
    <location>
        <begin position="559"/>
        <end position="590"/>
    </location>
</feature>
<dbReference type="GO" id="GO:0005789">
    <property type="term" value="C:endoplasmic reticulum membrane"/>
    <property type="evidence" value="ECO:0007669"/>
    <property type="project" value="UniProtKB-SubCell"/>
</dbReference>
<dbReference type="Proteomes" id="UP001445335">
    <property type="component" value="Unassembled WGS sequence"/>
</dbReference>
<protein>
    <recommendedName>
        <fullName evidence="5">SMP-LTD domain-containing protein</fullName>
    </recommendedName>
</protein>
<feature type="region of interest" description="Disordered" evidence="2">
    <location>
        <begin position="349"/>
        <end position="512"/>
    </location>
</feature>
<feature type="compositionally biased region" description="Gly residues" evidence="2">
    <location>
        <begin position="489"/>
        <end position="505"/>
    </location>
</feature>
<dbReference type="EMBL" id="JALJOU010000007">
    <property type="protein sequence ID" value="KAK9842538.1"/>
    <property type="molecule type" value="Genomic_DNA"/>
</dbReference>
<evidence type="ECO:0000256" key="1">
    <source>
        <dbReference type="ARBA" id="ARBA00004586"/>
    </source>
</evidence>
<reference evidence="3 4" key="1">
    <citation type="journal article" date="2024" name="Nat. Commun.">
        <title>Phylogenomics reveals the evolutionary origins of lichenization in chlorophyte algae.</title>
        <authorList>
            <person name="Puginier C."/>
            <person name="Libourel C."/>
            <person name="Otte J."/>
            <person name="Skaloud P."/>
            <person name="Haon M."/>
            <person name="Grisel S."/>
            <person name="Petersen M."/>
            <person name="Berrin J.G."/>
            <person name="Delaux P.M."/>
            <person name="Dal Grande F."/>
            <person name="Keller J."/>
        </authorList>
    </citation>
    <scope>NUCLEOTIDE SEQUENCE [LARGE SCALE GENOMIC DNA]</scope>
    <source>
        <strain evidence="3 4">SAG 245.80</strain>
    </source>
</reference>
<evidence type="ECO:0000313" key="4">
    <source>
        <dbReference type="Proteomes" id="UP001445335"/>
    </source>
</evidence>
<organism evidence="3 4">
    <name type="scientific">Elliptochloris bilobata</name>
    <dbReference type="NCBI Taxonomy" id="381761"/>
    <lineage>
        <taxon>Eukaryota</taxon>
        <taxon>Viridiplantae</taxon>
        <taxon>Chlorophyta</taxon>
        <taxon>core chlorophytes</taxon>
        <taxon>Trebouxiophyceae</taxon>
        <taxon>Trebouxiophyceae incertae sedis</taxon>
        <taxon>Elliptochloris clade</taxon>
        <taxon>Elliptochloris</taxon>
    </lineage>
</organism>
<feature type="region of interest" description="Disordered" evidence="2">
    <location>
        <begin position="94"/>
        <end position="131"/>
    </location>
</feature>
<name>A0AAW1SAS0_9CHLO</name>
<dbReference type="PANTHER" id="PTHR13466">
    <property type="entry name" value="TEX2 PROTEIN-RELATED"/>
    <property type="match status" value="1"/>
</dbReference>
<dbReference type="AlphaFoldDB" id="A0AAW1SAS0"/>